<evidence type="ECO:0000313" key="4">
    <source>
        <dbReference type="Proteomes" id="UP001202328"/>
    </source>
</evidence>
<feature type="repeat" description="PPR" evidence="2">
    <location>
        <begin position="12"/>
        <end position="46"/>
    </location>
</feature>
<dbReference type="InterPro" id="IPR002885">
    <property type="entry name" value="PPR_rpt"/>
</dbReference>
<proteinExistence type="predicted"/>
<feature type="non-terminal residue" evidence="3">
    <location>
        <position position="1"/>
    </location>
</feature>
<dbReference type="EMBL" id="JAJJMB010001692">
    <property type="protein sequence ID" value="KAI3956181.1"/>
    <property type="molecule type" value="Genomic_DNA"/>
</dbReference>
<gene>
    <name evidence="3" type="ORF">MKW98_008699</name>
</gene>
<evidence type="ECO:0000256" key="2">
    <source>
        <dbReference type="PROSITE-ProRule" id="PRU00708"/>
    </source>
</evidence>
<organism evidence="3 4">
    <name type="scientific">Papaver atlanticum</name>
    <dbReference type="NCBI Taxonomy" id="357466"/>
    <lineage>
        <taxon>Eukaryota</taxon>
        <taxon>Viridiplantae</taxon>
        <taxon>Streptophyta</taxon>
        <taxon>Embryophyta</taxon>
        <taxon>Tracheophyta</taxon>
        <taxon>Spermatophyta</taxon>
        <taxon>Magnoliopsida</taxon>
        <taxon>Ranunculales</taxon>
        <taxon>Papaveraceae</taxon>
        <taxon>Papaveroideae</taxon>
        <taxon>Papaver</taxon>
    </lineage>
</organism>
<dbReference type="Pfam" id="PF01535">
    <property type="entry name" value="PPR"/>
    <property type="match status" value="1"/>
</dbReference>
<name>A0AAD4TGV7_9MAGN</name>
<keyword evidence="1" id="KW-0677">Repeat</keyword>
<comment type="caution">
    <text evidence="3">The sequence shown here is derived from an EMBL/GenBank/DDBJ whole genome shotgun (WGS) entry which is preliminary data.</text>
</comment>
<protein>
    <recommendedName>
        <fullName evidence="5">Pentatricopeptide repeat-containing protein</fullName>
    </recommendedName>
</protein>
<dbReference type="PANTHER" id="PTHR45613">
    <property type="entry name" value="PENTATRICOPEPTIDE REPEAT-CONTAINING PROTEIN"/>
    <property type="match status" value="1"/>
</dbReference>
<dbReference type="InterPro" id="IPR011990">
    <property type="entry name" value="TPR-like_helical_dom_sf"/>
</dbReference>
<dbReference type="NCBIfam" id="TIGR00756">
    <property type="entry name" value="PPR"/>
    <property type="match status" value="2"/>
</dbReference>
<evidence type="ECO:0000313" key="3">
    <source>
        <dbReference type="EMBL" id="KAI3956181.1"/>
    </source>
</evidence>
<reference evidence="3" key="1">
    <citation type="submission" date="2022-04" db="EMBL/GenBank/DDBJ databases">
        <title>A functionally conserved STORR gene fusion in Papaver species that diverged 16.8 million years ago.</title>
        <authorList>
            <person name="Catania T."/>
        </authorList>
    </citation>
    <scope>NUCLEOTIDE SEQUENCE</scope>
    <source>
        <strain evidence="3">S-188037</strain>
    </source>
</reference>
<evidence type="ECO:0000256" key="1">
    <source>
        <dbReference type="ARBA" id="ARBA00022737"/>
    </source>
</evidence>
<dbReference type="Proteomes" id="UP001202328">
    <property type="component" value="Unassembled WGS sequence"/>
</dbReference>
<dbReference type="Pfam" id="PF13041">
    <property type="entry name" value="PPR_2"/>
    <property type="match status" value="1"/>
</dbReference>
<feature type="repeat" description="PPR" evidence="2">
    <location>
        <begin position="116"/>
        <end position="150"/>
    </location>
</feature>
<dbReference type="PANTHER" id="PTHR45613:SF207">
    <property type="entry name" value="OS08G0300700 PROTEIN"/>
    <property type="match status" value="1"/>
</dbReference>
<sequence length="301" mass="34418">MKEMESKGISPDVFTYNNLISSLCEGGRATDATSVLDKMLKNHVFPNVSSFKLLISALCKTRYYREAQEVFDIGLSICGHKESLYGLIVNELLAGRELSEAKGILGSAIDRGFDVEVFSYRDLIKELCKEDKFEEARKILDKLIEKGYDFDPASFIPVIEGLVKEGNKHEADKLAKTMMGMDSEGRKDRKLYQKGFNDKKLNLRKLKKDGYGGNQWHTILHRDDGSGLAVRVLKRLLKRKRTQMCLFPHRRNPMLLKIPCRCVTITNQMKPKVSLSKINTSDAVIWWKEEFSLSLFYFSKA</sequence>
<dbReference type="PROSITE" id="PS51375">
    <property type="entry name" value="PPR"/>
    <property type="match status" value="2"/>
</dbReference>
<evidence type="ECO:0008006" key="5">
    <source>
        <dbReference type="Google" id="ProtNLM"/>
    </source>
</evidence>
<dbReference type="AlphaFoldDB" id="A0AAD4TGV7"/>
<accession>A0AAD4TGV7</accession>
<dbReference type="Gene3D" id="1.25.40.10">
    <property type="entry name" value="Tetratricopeptide repeat domain"/>
    <property type="match status" value="2"/>
</dbReference>
<keyword evidence="4" id="KW-1185">Reference proteome</keyword>